<evidence type="ECO:0000259" key="1">
    <source>
        <dbReference type="Pfam" id="PF00857"/>
    </source>
</evidence>
<dbReference type="PANTHER" id="PTHR14119:SF3">
    <property type="entry name" value="ISOCHORISMATASE DOMAIN-CONTAINING PROTEIN 2"/>
    <property type="match status" value="1"/>
</dbReference>
<dbReference type="Pfam" id="PF00857">
    <property type="entry name" value="Isochorismatase"/>
    <property type="match status" value="1"/>
</dbReference>
<dbReference type="GO" id="GO:0016787">
    <property type="term" value="F:hydrolase activity"/>
    <property type="evidence" value="ECO:0007669"/>
    <property type="project" value="UniProtKB-KW"/>
</dbReference>
<dbReference type="Proteomes" id="UP000595332">
    <property type="component" value="Chromosome"/>
</dbReference>
<proteinExistence type="predicted"/>
<keyword evidence="3" id="KW-1185">Reference proteome</keyword>
<dbReference type="InterPro" id="IPR036380">
    <property type="entry name" value="Isochorismatase-like_sf"/>
</dbReference>
<gene>
    <name evidence="2" type="ORF">NEJAP_1341</name>
</gene>
<dbReference type="RefSeq" id="WP_201349905.1">
    <property type="nucleotide sequence ID" value="NZ_AP014546.1"/>
</dbReference>
<organism evidence="2 3">
    <name type="scientific">Neptunomonas japonica JAMM 1380</name>
    <dbReference type="NCBI Taxonomy" id="1441457"/>
    <lineage>
        <taxon>Bacteria</taxon>
        <taxon>Pseudomonadati</taxon>
        <taxon>Pseudomonadota</taxon>
        <taxon>Gammaproteobacteria</taxon>
        <taxon>Oceanospirillales</taxon>
        <taxon>Oceanospirillaceae</taxon>
        <taxon>Neptunomonas</taxon>
    </lineage>
</organism>
<dbReference type="CDD" id="cd01012">
    <property type="entry name" value="YcaC_related"/>
    <property type="match status" value="1"/>
</dbReference>
<dbReference type="InterPro" id="IPR050993">
    <property type="entry name" value="Isochorismatase_domain"/>
</dbReference>
<feature type="domain" description="Isochorismatase-like" evidence="1">
    <location>
        <begin position="8"/>
        <end position="157"/>
    </location>
</feature>
<evidence type="ECO:0000313" key="2">
    <source>
        <dbReference type="EMBL" id="BBB29293.1"/>
    </source>
</evidence>
<dbReference type="InterPro" id="IPR000868">
    <property type="entry name" value="Isochorismatase-like_dom"/>
</dbReference>
<protein>
    <submittedName>
        <fullName evidence="2">Isochorismatase hydrolase</fullName>
    </submittedName>
</protein>
<dbReference type="KEGG" id="njp:NEJAP_1341"/>
<dbReference type="Gene3D" id="3.40.50.850">
    <property type="entry name" value="Isochorismatase-like"/>
    <property type="match status" value="1"/>
</dbReference>
<evidence type="ECO:0000313" key="3">
    <source>
        <dbReference type="Proteomes" id="UP000595332"/>
    </source>
</evidence>
<dbReference type="SUPFAM" id="SSF52499">
    <property type="entry name" value="Isochorismatase-like hydrolases"/>
    <property type="match status" value="1"/>
</dbReference>
<sequence length="181" mass="20812">MLIHPQKSCLLVVDIQEKLAPAIHEKEVLIQNSKWLIEIASILGITIITSEQYPQGIGHTIDELREVLPKDKYMEKTHFSCMSEPSCHKMIHDSNLEQIIVIGMESHVCVMQTAIQLKQQGLEVYVVADCVSSRNPNDKLYALERMRSCGIHIVTREMVAFEWMQKSGTETFKRISKEYLR</sequence>
<reference evidence="2 3" key="1">
    <citation type="journal article" date="2008" name="Int. J. Syst. Evol. Microbiol.">
        <title>Neptunomonas japonica sp. nov., an Osedax japonicus symbiont-like bacterium isolated from sediment adjacent to sperm whale carcasses off Kagoshima, Japan.</title>
        <authorList>
            <person name="Miyazaki M."/>
            <person name="Nogi Y."/>
            <person name="Fujiwara Y."/>
            <person name="Kawato M."/>
            <person name="Kubokawa K."/>
            <person name="Horikoshi K."/>
        </authorList>
    </citation>
    <scope>NUCLEOTIDE SEQUENCE [LARGE SCALE GENOMIC DNA]</scope>
    <source>
        <strain evidence="2 3">JAMM 1380</strain>
    </source>
</reference>
<name>A0A7R6PTP8_9GAMM</name>
<dbReference type="PANTHER" id="PTHR14119">
    <property type="entry name" value="HYDROLASE"/>
    <property type="match status" value="1"/>
</dbReference>
<dbReference type="AlphaFoldDB" id="A0A7R6PTP8"/>
<accession>A0A7R6PTP8</accession>
<keyword evidence="2" id="KW-0378">Hydrolase</keyword>
<dbReference type="EMBL" id="AP014546">
    <property type="protein sequence ID" value="BBB29293.1"/>
    <property type="molecule type" value="Genomic_DNA"/>
</dbReference>